<feature type="compositionally biased region" description="Low complexity" evidence="13">
    <location>
        <begin position="806"/>
        <end position="817"/>
    </location>
</feature>
<dbReference type="SUPFAM" id="SSF47819">
    <property type="entry name" value="HRDC-like"/>
    <property type="match status" value="1"/>
</dbReference>
<dbReference type="OrthoDB" id="10261556at2759"/>
<comment type="subcellular location">
    <subcellularLocation>
        <location evidence="11">Nucleus</location>
    </subcellularLocation>
</comment>
<dbReference type="InterPro" id="IPR010997">
    <property type="entry name" value="HRDC-like_sf"/>
</dbReference>
<evidence type="ECO:0000256" key="13">
    <source>
        <dbReference type="SAM" id="MobiDB-lite"/>
    </source>
</evidence>
<dbReference type="Gene3D" id="1.10.10.10">
    <property type="entry name" value="Winged helix-like DNA-binding domain superfamily/Winged helix DNA-binding domain"/>
    <property type="match status" value="1"/>
</dbReference>
<dbReference type="PROSITE" id="PS51194">
    <property type="entry name" value="HELICASE_CTER"/>
    <property type="match status" value="1"/>
</dbReference>
<evidence type="ECO:0000313" key="18">
    <source>
        <dbReference type="Proteomes" id="UP001055712"/>
    </source>
</evidence>
<feature type="domain" description="HRDC" evidence="14">
    <location>
        <begin position="699"/>
        <end position="777"/>
    </location>
</feature>
<dbReference type="Proteomes" id="UP001055712">
    <property type="component" value="Unassembled WGS sequence"/>
</dbReference>
<keyword evidence="8" id="KW-0238">DNA-binding</keyword>
<comment type="catalytic activity">
    <reaction evidence="11">
        <text>ATP + H2O = ADP + phosphate + H(+)</text>
        <dbReference type="Rhea" id="RHEA:13065"/>
        <dbReference type="ChEBI" id="CHEBI:15377"/>
        <dbReference type="ChEBI" id="CHEBI:15378"/>
        <dbReference type="ChEBI" id="CHEBI:30616"/>
        <dbReference type="ChEBI" id="CHEBI:43474"/>
        <dbReference type="ChEBI" id="CHEBI:456216"/>
    </reaction>
</comment>
<accession>A0A9D4TQ51</accession>
<evidence type="ECO:0000256" key="5">
    <source>
        <dbReference type="ARBA" id="ARBA00022801"/>
    </source>
</evidence>
<dbReference type="GO" id="GO:0005524">
    <property type="term" value="F:ATP binding"/>
    <property type="evidence" value="ECO:0007669"/>
    <property type="project" value="UniProtKB-KW"/>
</dbReference>
<evidence type="ECO:0000256" key="8">
    <source>
        <dbReference type="ARBA" id="ARBA00023125"/>
    </source>
</evidence>
<evidence type="ECO:0000256" key="9">
    <source>
        <dbReference type="ARBA" id="ARBA00023235"/>
    </source>
</evidence>
<dbReference type="EC" id="5.6.2.4" evidence="11"/>
<keyword evidence="9" id="KW-0413">Isomerase</keyword>
<dbReference type="InterPro" id="IPR014001">
    <property type="entry name" value="Helicase_ATP-bd"/>
</dbReference>
<dbReference type="InterPro" id="IPR011545">
    <property type="entry name" value="DEAD/DEAH_box_helicase_dom"/>
</dbReference>
<feature type="region of interest" description="Disordered" evidence="13">
    <location>
        <begin position="650"/>
        <end position="679"/>
    </location>
</feature>
<keyword evidence="5 11" id="KW-0378">Hydrolase</keyword>
<dbReference type="Pfam" id="PF16124">
    <property type="entry name" value="RecQ_Zn_bind"/>
    <property type="match status" value="1"/>
</dbReference>
<comment type="catalytic activity">
    <reaction evidence="10 11">
        <text>Couples ATP hydrolysis with the unwinding of duplex DNA by translocating in the 3'-5' direction.</text>
        <dbReference type="EC" id="5.6.2.4"/>
    </reaction>
</comment>
<dbReference type="Gene3D" id="3.40.50.300">
    <property type="entry name" value="P-loop containing nucleotide triphosphate hydrolases"/>
    <property type="match status" value="2"/>
</dbReference>
<keyword evidence="6 11" id="KW-0347">Helicase</keyword>
<dbReference type="InterPro" id="IPR036388">
    <property type="entry name" value="WH-like_DNA-bd_sf"/>
</dbReference>
<reference evidence="17" key="2">
    <citation type="submission" date="2020-11" db="EMBL/GenBank/DDBJ databases">
        <authorList>
            <person name="Cecchin M."/>
            <person name="Marcolungo L."/>
            <person name="Rossato M."/>
            <person name="Girolomoni L."/>
            <person name="Cosentino E."/>
            <person name="Cuine S."/>
            <person name="Li-Beisson Y."/>
            <person name="Delledonne M."/>
            <person name="Ballottari M."/>
        </authorList>
    </citation>
    <scope>NUCLEOTIDE SEQUENCE</scope>
    <source>
        <strain evidence="17">211/11P</strain>
        <tissue evidence="17">Whole cell</tissue>
    </source>
</reference>
<dbReference type="Pfam" id="PF00270">
    <property type="entry name" value="DEAD"/>
    <property type="match status" value="1"/>
</dbReference>
<evidence type="ECO:0000313" key="17">
    <source>
        <dbReference type="EMBL" id="KAI3431513.1"/>
    </source>
</evidence>
<keyword evidence="18" id="KW-1185">Reference proteome</keyword>
<evidence type="ECO:0000259" key="15">
    <source>
        <dbReference type="PROSITE" id="PS51192"/>
    </source>
</evidence>
<dbReference type="InterPro" id="IPR004589">
    <property type="entry name" value="DNA_helicase_ATP-dep_RecQ"/>
</dbReference>
<gene>
    <name evidence="17" type="ORF">D9Q98_004563</name>
</gene>
<organism evidence="17 18">
    <name type="scientific">Chlorella vulgaris</name>
    <name type="common">Green alga</name>
    <dbReference type="NCBI Taxonomy" id="3077"/>
    <lineage>
        <taxon>Eukaryota</taxon>
        <taxon>Viridiplantae</taxon>
        <taxon>Chlorophyta</taxon>
        <taxon>core chlorophytes</taxon>
        <taxon>Trebouxiophyceae</taxon>
        <taxon>Chlorellales</taxon>
        <taxon>Chlorellaceae</taxon>
        <taxon>Chlorella clade</taxon>
        <taxon>Chlorella</taxon>
    </lineage>
</organism>
<dbReference type="InterPro" id="IPR032284">
    <property type="entry name" value="RecQ_Zn-bd"/>
</dbReference>
<dbReference type="PROSITE" id="PS50967">
    <property type="entry name" value="HRDC"/>
    <property type="match status" value="1"/>
</dbReference>
<feature type="compositionally biased region" description="Low complexity" evidence="13">
    <location>
        <begin position="777"/>
        <end position="799"/>
    </location>
</feature>
<dbReference type="InterPro" id="IPR002121">
    <property type="entry name" value="HRDC_dom"/>
</dbReference>
<keyword evidence="4 11" id="KW-0547">Nucleotide-binding</keyword>
<dbReference type="EMBL" id="SIDB01000006">
    <property type="protein sequence ID" value="KAI3431513.1"/>
    <property type="molecule type" value="Genomic_DNA"/>
</dbReference>
<comment type="similarity">
    <text evidence="2 11">Belongs to the helicase family. RecQ subfamily.</text>
</comment>
<dbReference type="FunFam" id="3.40.50.300:FF:001544">
    <property type="entry name" value="ATP-dependent DNA helicase"/>
    <property type="match status" value="1"/>
</dbReference>
<keyword evidence="12" id="KW-0175">Coiled coil</keyword>
<comment type="caution">
    <text evidence="17">The sequence shown here is derived from an EMBL/GenBank/DDBJ whole genome shotgun (WGS) entry which is preliminary data.</text>
</comment>
<dbReference type="GO" id="GO:0046872">
    <property type="term" value="F:metal ion binding"/>
    <property type="evidence" value="ECO:0007669"/>
    <property type="project" value="UniProtKB-KW"/>
</dbReference>
<dbReference type="CDD" id="cd18015">
    <property type="entry name" value="DEXHc_RecQ1"/>
    <property type="match status" value="1"/>
</dbReference>
<evidence type="ECO:0000256" key="6">
    <source>
        <dbReference type="ARBA" id="ARBA00022806"/>
    </source>
</evidence>
<evidence type="ECO:0000259" key="14">
    <source>
        <dbReference type="PROSITE" id="PS50967"/>
    </source>
</evidence>
<keyword evidence="3" id="KW-0479">Metal-binding</keyword>
<protein>
    <recommendedName>
        <fullName evidence="11">ATP-dependent DNA helicase</fullName>
        <ecNumber evidence="11">5.6.2.4</ecNumber>
    </recommendedName>
</protein>
<keyword evidence="11" id="KW-0539">Nucleus</keyword>
<evidence type="ECO:0000256" key="7">
    <source>
        <dbReference type="ARBA" id="ARBA00022840"/>
    </source>
</evidence>
<dbReference type="SUPFAM" id="SSF52540">
    <property type="entry name" value="P-loop containing nucleoside triphosphate hydrolases"/>
    <property type="match status" value="1"/>
</dbReference>
<dbReference type="GO" id="GO:0016592">
    <property type="term" value="C:mediator complex"/>
    <property type="evidence" value="ECO:0007669"/>
    <property type="project" value="TreeGrafter"/>
</dbReference>
<dbReference type="Pfam" id="PF00271">
    <property type="entry name" value="Helicase_C"/>
    <property type="match status" value="1"/>
</dbReference>
<evidence type="ECO:0000259" key="16">
    <source>
        <dbReference type="PROSITE" id="PS51194"/>
    </source>
</evidence>
<comment type="cofactor">
    <cofactor evidence="1">
        <name>Mg(2+)</name>
        <dbReference type="ChEBI" id="CHEBI:18420"/>
    </cofactor>
</comment>
<dbReference type="GO" id="GO:0000724">
    <property type="term" value="P:double-strand break repair via homologous recombination"/>
    <property type="evidence" value="ECO:0007669"/>
    <property type="project" value="TreeGrafter"/>
</dbReference>
<proteinExistence type="inferred from homology"/>
<dbReference type="PANTHER" id="PTHR13710:SF105">
    <property type="entry name" value="ATP-DEPENDENT DNA HELICASE Q1"/>
    <property type="match status" value="1"/>
</dbReference>
<dbReference type="GO" id="GO:0003677">
    <property type="term" value="F:DNA binding"/>
    <property type="evidence" value="ECO:0007669"/>
    <property type="project" value="UniProtKB-KW"/>
</dbReference>
<dbReference type="GO" id="GO:0016773">
    <property type="term" value="F:phosphotransferase activity, alcohol group as acceptor"/>
    <property type="evidence" value="ECO:0007669"/>
    <property type="project" value="InterPro"/>
</dbReference>
<dbReference type="GO" id="GO:0005694">
    <property type="term" value="C:chromosome"/>
    <property type="evidence" value="ECO:0007669"/>
    <property type="project" value="TreeGrafter"/>
</dbReference>
<dbReference type="GO" id="GO:0016787">
    <property type="term" value="F:hydrolase activity"/>
    <property type="evidence" value="ECO:0007669"/>
    <property type="project" value="UniProtKB-KW"/>
</dbReference>
<evidence type="ECO:0000256" key="10">
    <source>
        <dbReference type="ARBA" id="ARBA00034617"/>
    </source>
</evidence>
<feature type="region of interest" description="Disordered" evidence="13">
    <location>
        <begin position="777"/>
        <end position="895"/>
    </location>
</feature>
<evidence type="ECO:0000256" key="1">
    <source>
        <dbReference type="ARBA" id="ARBA00001946"/>
    </source>
</evidence>
<feature type="domain" description="Helicase ATP-binding" evidence="15">
    <location>
        <begin position="101"/>
        <end position="277"/>
    </location>
</feature>
<keyword evidence="7 11" id="KW-0067">ATP-binding</keyword>
<dbReference type="PROSITE" id="PS51192">
    <property type="entry name" value="HELICASE_ATP_BIND_1"/>
    <property type="match status" value="1"/>
</dbReference>
<evidence type="ECO:0000256" key="4">
    <source>
        <dbReference type="ARBA" id="ARBA00022741"/>
    </source>
</evidence>
<dbReference type="GO" id="GO:0005737">
    <property type="term" value="C:cytoplasm"/>
    <property type="evidence" value="ECO:0007669"/>
    <property type="project" value="TreeGrafter"/>
</dbReference>
<dbReference type="Pfam" id="PF00570">
    <property type="entry name" value="HRDC"/>
    <property type="match status" value="1"/>
</dbReference>
<evidence type="ECO:0000256" key="2">
    <source>
        <dbReference type="ARBA" id="ARBA00005446"/>
    </source>
</evidence>
<dbReference type="InterPro" id="IPR027417">
    <property type="entry name" value="P-loop_NTPase"/>
</dbReference>
<dbReference type="FunFam" id="3.40.50.300:FF:001456">
    <property type="entry name" value="ATP-dependent DNA helicase"/>
    <property type="match status" value="1"/>
</dbReference>
<dbReference type="PROSITE" id="PS00445">
    <property type="entry name" value="FGGY_KINASES_2"/>
    <property type="match status" value="1"/>
</dbReference>
<name>A0A9D4TQ51_CHLVU</name>
<dbReference type="InterPro" id="IPR018483">
    <property type="entry name" value="Carb_kinase_FGGY_CS"/>
</dbReference>
<sequence length="895" mass="95209">MEEVDLDSDFGDRPAESSADQKLAAVSRELHQVEVQIEALLVRQAALQEERERLQRLRAVQERAPLADWAAGTFAWDQRVQQLLGDVFGLSSFRRHQREVINATLQGRDVLCLMPSGGGKSLCYQLPALLGGSGLTLVVSPLLSLIQDQVLGLSQLGVRAAALTSLTSKEDAATISKQVEDGGSGLRLLYCTPEKVVTSKRFFAKLEKVYKAGRLDRVAIDEAHCCSQWGNDFRPDYKKLGILKQQFPDTPIIALTATATQEVCDDLRAILKIQGCEFFKSSINRPNLFYEVRAKPAGAKEVVADIAAWVTSNYPGGESGIVYVLTRKDAESLAQELRGAGVSCQAYHADMEGAWREGVHQQWSQGKVQVIVATIAFGMGINNPHVRFVIHHTISKSIENYYQESGRAGRDGLPAHCRLYWRLGDYLRQATVVTMESNWEPCLRAMLQYASSPTCKRALLCRHFGEAPARCAVMCSCCARQLATAPAIAAALQAAEGVAAGGGGEGRGAAAAGRAAAGAAAVGAAAVQDRDVTAAAQGALLTLQGWPGAEKRATLIQLLDKWRGSKDAAVSGAAKALSRDECEAVLQALLLQGYLQLDFGWTAYATNAYLKATARGPGLLQGKHRISIPAPLPGNASSVAVKPEPGAAAAFARERSQQLAQRSGSASGPAAAGTAAADGPVGCGARGTAAAAGTEAQWRAAEAAAGGALEEARTRLAAAFDTIPAAVLSDDQVRQLAVQRPASRQRLEQLIGAEKSELYAAELLAALLTGGSAAAAPVQQPQQQQEQQQQQQQQQQQGQKARELKQPQQAVPLKQQQPPKPKPGRKQQRQQAPKAAPEPPPALPQQQQQQQQTRKRSQGEVVVLDSSSDDGDGDGDGGVAAPPTLRPGPKRGKGA</sequence>
<dbReference type="InterPro" id="IPR001650">
    <property type="entry name" value="Helicase_C-like"/>
</dbReference>
<feature type="compositionally biased region" description="Low complexity" evidence="13">
    <location>
        <begin position="663"/>
        <end position="677"/>
    </location>
</feature>
<dbReference type="InterPro" id="IPR018982">
    <property type="entry name" value="RQC_domain"/>
</dbReference>
<evidence type="ECO:0000256" key="11">
    <source>
        <dbReference type="RuleBase" id="RU364117"/>
    </source>
</evidence>
<dbReference type="SMART" id="SM00490">
    <property type="entry name" value="HELICc"/>
    <property type="match status" value="1"/>
</dbReference>
<dbReference type="AlphaFoldDB" id="A0A9D4TQ51"/>
<reference evidence="17" key="1">
    <citation type="journal article" date="2019" name="Plant J.">
        <title>Chlorella vulgaris genome assembly and annotation reveals the molecular basis for metabolic acclimation to high light conditions.</title>
        <authorList>
            <person name="Cecchin M."/>
            <person name="Marcolungo L."/>
            <person name="Rossato M."/>
            <person name="Girolomoni L."/>
            <person name="Cosentino E."/>
            <person name="Cuine S."/>
            <person name="Li-Beisson Y."/>
            <person name="Delledonne M."/>
            <person name="Ballottari M."/>
        </authorList>
    </citation>
    <scope>NUCLEOTIDE SEQUENCE</scope>
    <source>
        <strain evidence="17">211/11P</strain>
    </source>
</reference>
<evidence type="ECO:0000256" key="12">
    <source>
        <dbReference type="SAM" id="Coils"/>
    </source>
</evidence>
<dbReference type="PANTHER" id="PTHR13710">
    <property type="entry name" value="DNA HELICASE RECQ FAMILY MEMBER"/>
    <property type="match status" value="1"/>
</dbReference>
<evidence type="ECO:0000256" key="3">
    <source>
        <dbReference type="ARBA" id="ARBA00022723"/>
    </source>
</evidence>
<dbReference type="InterPro" id="IPR044876">
    <property type="entry name" value="HRDC_dom_sf"/>
</dbReference>
<dbReference type="SMART" id="SM00487">
    <property type="entry name" value="DEXDc"/>
    <property type="match status" value="1"/>
</dbReference>
<dbReference type="GO" id="GO:0009378">
    <property type="term" value="F:four-way junction helicase activity"/>
    <property type="evidence" value="ECO:0007669"/>
    <property type="project" value="TreeGrafter"/>
</dbReference>
<feature type="domain" description="Helicase C-terminal" evidence="16">
    <location>
        <begin position="302"/>
        <end position="450"/>
    </location>
</feature>
<feature type="coiled-coil region" evidence="12">
    <location>
        <begin position="23"/>
        <end position="64"/>
    </location>
</feature>
<dbReference type="GO" id="GO:0006260">
    <property type="term" value="P:DNA replication"/>
    <property type="evidence" value="ECO:0007669"/>
    <property type="project" value="InterPro"/>
</dbReference>
<dbReference type="SMART" id="SM00956">
    <property type="entry name" value="RQC"/>
    <property type="match status" value="1"/>
</dbReference>
<dbReference type="GO" id="GO:0043138">
    <property type="term" value="F:3'-5' DNA helicase activity"/>
    <property type="evidence" value="ECO:0007669"/>
    <property type="project" value="UniProtKB-EC"/>
</dbReference>
<dbReference type="GO" id="GO:0005975">
    <property type="term" value="P:carbohydrate metabolic process"/>
    <property type="evidence" value="ECO:0007669"/>
    <property type="project" value="InterPro"/>
</dbReference>
<dbReference type="NCBIfam" id="TIGR00614">
    <property type="entry name" value="recQ_fam"/>
    <property type="match status" value="1"/>
</dbReference>
<dbReference type="CDD" id="cd18794">
    <property type="entry name" value="SF2_C_RecQ"/>
    <property type="match status" value="1"/>
</dbReference>
<dbReference type="Gene3D" id="1.10.150.80">
    <property type="entry name" value="HRDC domain"/>
    <property type="match status" value="1"/>
</dbReference>